<evidence type="ECO:0000313" key="2">
    <source>
        <dbReference type="Proteomes" id="UP001595833"/>
    </source>
</evidence>
<organism evidence="1 2">
    <name type="scientific">Saccharothrix xinjiangensis</name>
    <dbReference type="NCBI Taxonomy" id="204798"/>
    <lineage>
        <taxon>Bacteria</taxon>
        <taxon>Bacillati</taxon>
        <taxon>Actinomycetota</taxon>
        <taxon>Actinomycetes</taxon>
        <taxon>Pseudonocardiales</taxon>
        <taxon>Pseudonocardiaceae</taxon>
        <taxon>Saccharothrix</taxon>
    </lineage>
</organism>
<sequence>MAVDERVREIARGVVGRVAPEELVFFDAASEAYFRDRGRREARSGRDPLAFGITEVVTLVTPVALAVSAAVADELLGRTATAAVDRGARGLRWLRGKARRAERDDVPAELPPAREFDEHDLKRIRDLARQKARALGLPDEQVELFVDALIGSLVAPDDGRA</sequence>
<keyword evidence="2" id="KW-1185">Reference proteome</keyword>
<protein>
    <submittedName>
        <fullName evidence="1">Uncharacterized protein</fullName>
    </submittedName>
</protein>
<gene>
    <name evidence="1" type="ORF">ACFPFM_25425</name>
</gene>
<evidence type="ECO:0000313" key="1">
    <source>
        <dbReference type="EMBL" id="MFC5057075.1"/>
    </source>
</evidence>
<reference evidence="2" key="1">
    <citation type="journal article" date="2019" name="Int. J. Syst. Evol. Microbiol.">
        <title>The Global Catalogue of Microorganisms (GCM) 10K type strain sequencing project: providing services to taxonomists for standard genome sequencing and annotation.</title>
        <authorList>
            <consortium name="The Broad Institute Genomics Platform"/>
            <consortium name="The Broad Institute Genome Sequencing Center for Infectious Disease"/>
            <person name="Wu L."/>
            <person name="Ma J."/>
        </authorList>
    </citation>
    <scope>NUCLEOTIDE SEQUENCE [LARGE SCALE GENOMIC DNA]</scope>
    <source>
        <strain evidence="2">KCTC 12848</strain>
    </source>
</reference>
<dbReference type="RefSeq" id="WP_344039020.1">
    <property type="nucleotide sequence ID" value="NZ_BAAAKE010000014.1"/>
</dbReference>
<comment type="caution">
    <text evidence="1">The sequence shown here is derived from an EMBL/GenBank/DDBJ whole genome shotgun (WGS) entry which is preliminary data.</text>
</comment>
<dbReference type="EMBL" id="JBHSJB010000025">
    <property type="protein sequence ID" value="MFC5057075.1"/>
    <property type="molecule type" value="Genomic_DNA"/>
</dbReference>
<accession>A0ABV9Y359</accession>
<proteinExistence type="predicted"/>
<name>A0ABV9Y359_9PSEU</name>
<dbReference type="Proteomes" id="UP001595833">
    <property type="component" value="Unassembled WGS sequence"/>
</dbReference>